<proteinExistence type="predicted"/>
<dbReference type="eggNOG" id="arCOG02999">
    <property type="taxonomic scope" value="Archaea"/>
</dbReference>
<dbReference type="EMBL" id="CP002062">
    <property type="protein sequence ID" value="ADJ15671.1"/>
    <property type="molecule type" value="Genomic_DNA"/>
</dbReference>
<evidence type="ECO:0000259" key="1">
    <source>
        <dbReference type="Pfam" id="PF07883"/>
    </source>
</evidence>
<dbReference type="PATRIC" id="fig|795797.18.peg.2290"/>
<dbReference type="InterPro" id="IPR011051">
    <property type="entry name" value="RmlC_Cupin_sf"/>
</dbReference>
<dbReference type="InterPro" id="IPR014710">
    <property type="entry name" value="RmlC-like_jellyroll"/>
</dbReference>
<sequence>MNVNGYVYPVYAECTRMPRDYDPSAIPAVHNLREVAPYREEPGFEQVVFRGIDQMIGLSRIGPEKPDGEPHTHPYEQMNMLVEGRLDFLVDGERVSLEPYDALTIPPEVPHTSRALEGETATLLAVWPLREDRLDGTGYQEEFPDL</sequence>
<organism evidence="2 3">
    <name type="scientific">Halalkalicoccus jeotgali (strain DSM 18796 / CECT 7217 / JCM 14584 / KCTC 4019 / B3)</name>
    <dbReference type="NCBI Taxonomy" id="795797"/>
    <lineage>
        <taxon>Archaea</taxon>
        <taxon>Methanobacteriati</taxon>
        <taxon>Methanobacteriota</taxon>
        <taxon>Stenosarchaea group</taxon>
        <taxon>Halobacteria</taxon>
        <taxon>Halobacteriales</taxon>
        <taxon>Halococcaceae</taxon>
        <taxon>Halalkalicoccus</taxon>
    </lineage>
</organism>
<dbReference type="Gene3D" id="2.60.120.10">
    <property type="entry name" value="Jelly Rolls"/>
    <property type="match status" value="1"/>
</dbReference>
<dbReference type="Proteomes" id="UP000000390">
    <property type="component" value="Chromosome"/>
</dbReference>
<gene>
    <name evidence="2" type="ordered locus">HacjB3_11440</name>
</gene>
<accession>D8J5H5</accession>
<evidence type="ECO:0000313" key="3">
    <source>
        <dbReference type="Proteomes" id="UP000000390"/>
    </source>
</evidence>
<dbReference type="STRING" id="795797.HacjB3_11440"/>
<dbReference type="SUPFAM" id="SSF51182">
    <property type="entry name" value="RmlC-like cupins"/>
    <property type="match status" value="1"/>
</dbReference>
<dbReference type="AlphaFoldDB" id="D8J5H5"/>
<reference evidence="2 3" key="1">
    <citation type="journal article" date="2010" name="J. Bacteriol.">
        <title>Complete genome sequence of Halalkalicoccus jeotgali B3(T), an extremely halophilic archaeon.</title>
        <authorList>
            <person name="Roh S.W."/>
            <person name="Nam Y.D."/>
            <person name="Nam S.H."/>
            <person name="Choi S.H."/>
            <person name="Park H.S."/>
            <person name="Bae J.W."/>
        </authorList>
    </citation>
    <scope>NUCLEOTIDE SEQUENCE [LARGE SCALE GENOMIC DNA]</scope>
    <source>
        <strain evidence="3">DSM 18796 / CECT 7217 / JCM 14584 / KCTC 4019 / B3</strain>
    </source>
</reference>
<protein>
    <submittedName>
        <fullName evidence="2">Pectin degradation protein</fullName>
    </submittedName>
</protein>
<dbReference type="KEGG" id="hje:HacjB3_11440"/>
<name>D8J5H5_HALJB</name>
<dbReference type="InterPro" id="IPR013096">
    <property type="entry name" value="Cupin_2"/>
</dbReference>
<feature type="domain" description="Cupin type-2" evidence="1">
    <location>
        <begin position="59"/>
        <end position="127"/>
    </location>
</feature>
<dbReference type="Pfam" id="PF07883">
    <property type="entry name" value="Cupin_2"/>
    <property type="match status" value="1"/>
</dbReference>
<dbReference type="HOGENOM" id="CLU_1773104_0_0_2"/>
<evidence type="ECO:0000313" key="2">
    <source>
        <dbReference type="EMBL" id="ADJ15671.1"/>
    </source>
</evidence>